<proteinExistence type="predicted"/>
<name>D2I2D5_AILME</name>
<accession>D2I2D5</accession>
<dbReference type="InParanoid" id="D2I2D5"/>
<dbReference type="EMBL" id="GL194154">
    <property type="protein sequence ID" value="EFB15773.1"/>
    <property type="molecule type" value="Genomic_DNA"/>
</dbReference>
<dbReference type="AlphaFoldDB" id="D2I2D5"/>
<evidence type="ECO:0000313" key="1">
    <source>
        <dbReference type="EMBL" id="EFB15773.1"/>
    </source>
</evidence>
<organism evidence="1">
    <name type="scientific">Ailuropoda melanoleuca</name>
    <name type="common">Giant panda</name>
    <dbReference type="NCBI Taxonomy" id="9646"/>
    <lineage>
        <taxon>Eukaryota</taxon>
        <taxon>Metazoa</taxon>
        <taxon>Chordata</taxon>
        <taxon>Craniata</taxon>
        <taxon>Vertebrata</taxon>
        <taxon>Euteleostomi</taxon>
        <taxon>Mammalia</taxon>
        <taxon>Eutheria</taxon>
        <taxon>Laurasiatheria</taxon>
        <taxon>Carnivora</taxon>
        <taxon>Caniformia</taxon>
        <taxon>Ursidae</taxon>
        <taxon>Ailuropoda</taxon>
    </lineage>
</organism>
<sequence>MAKAEEPTGPKALAGRLLKATPSTLANGGAVGLFTGPCRRIPKEGLRGLRLELEGGSLPDPDQEQAAAGLVQSSPGRSSGSWALCPGWIVGTVCAEWVVGGVCLGWIVGTVRPEWVVGAVCPGWIVGTVCAEWVVGGVCLGWIVGTVRPEWVVGAVCPGWIVGTVCAEWVVGAVCPGWIVGTVCAEWVVGAVCPEWVVGAACPEWVVGAVCPGWIVGTVCPEWVVGAACPEWVVGAVCPEWVMGAVCPGWIVGSSRPEVITSAKAVLPVTSAQPVPVSAVTAGLEGSLSVSVFRSLPVAQQVLRGEGEAPAGPALHSTAAQAEGPLGFRGVSWSCRSMESWAQTQHRALSTQPGRR</sequence>
<gene>
    <name evidence="1" type="ORF">PANDA_019548</name>
</gene>
<reference evidence="1" key="1">
    <citation type="journal article" date="2010" name="Nature">
        <title>The sequence and de novo assembly of the giant panda genome.</title>
        <authorList>
            <person name="Li R."/>
            <person name="Fan W."/>
            <person name="Tian G."/>
            <person name="Zhu H."/>
            <person name="He L."/>
            <person name="Cai J."/>
            <person name="Huang Q."/>
            <person name="Cai Q."/>
            <person name="Li B."/>
            <person name="Bai Y."/>
            <person name="Zhang Z."/>
            <person name="Zhang Y."/>
            <person name="Wang W."/>
            <person name="Li J."/>
            <person name="Wei F."/>
            <person name="Li H."/>
            <person name="Jian M."/>
            <person name="Li J."/>
            <person name="Zhang Z."/>
            <person name="Nielsen R."/>
            <person name="Li D."/>
            <person name="Gu W."/>
            <person name="Yang Z."/>
            <person name="Xuan Z."/>
            <person name="Ryder O.A."/>
            <person name="Leung F.C."/>
            <person name="Zhou Y."/>
            <person name="Cao J."/>
            <person name="Sun X."/>
            <person name="Fu Y."/>
            <person name="Fang X."/>
            <person name="Guo X."/>
            <person name="Wang B."/>
            <person name="Hou R."/>
            <person name="Shen F."/>
            <person name="Mu B."/>
            <person name="Ni P."/>
            <person name="Lin R."/>
            <person name="Qian W."/>
            <person name="Wang G."/>
            <person name="Yu C."/>
            <person name="Nie W."/>
            <person name="Wang J."/>
            <person name="Wu Z."/>
            <person name="Liang H."/>
            <person name="Min J."/>
            <person name="Wu Q."/>
            <person name="Cheng S."/>
            <person name="Ruan J."/>
            <person name="Wang M."/>
            <person name="Shi Z."/>
            <person name="Wen M."/>
            <person name="Liu B."/>
            <person name="Ren X."/>
            <person name="Zheng H."/>
            <person name="Dong D."/>
            <person name="Cook K."/>
            <person name="Shan G."/>
            <person name="Zhang H."/>
            <person name="Kosiol C."/>
            <person name="Xie X."/>
            <person name="Lu Z."/>
            <person name="Zheng H."/>
            <person name="Li Y."/>
            <person name="Steiner C.C."/>
            <person name="Lam T.T."/>
            <person name="Lin S."/>
            <person name="Zhang Q."/>
            <person name="Li G."/>
            <person name="Tian J."/>
            <person name="Gong T."/>
            <person name="Liu H."/>
            <person name="Zhang D."/>
            <person name="Fang L."/>
            <person name="Ye C."/>
            <person name="Zhang J."/>
            <person name="Hu W."/>
            <person name="Xu A."/>
            <person name="Ren Y."/>
            <person name="Zhang G."/>
            <person name="Bruford M.W."/>
            <person name="Li Q."/>
            <person name="Ma L."/>
            <person name="Guo Y."/>
            <person name="An N."/>
            <person name="Hu Y."/>
            <person name="Zheng Y."/>
            <person name="Shi Y."/>
            <person name="Li Z."/>
            <person name="Liu Q."/>
            <person name="Chen Y."/>
            <person name="Zhao J."/>
            <person name="Qu N."/>
            <person name="Zhao S."/>
            <person name="Tian F."/>
            <person name="Wang X."/>
            <person name="Wang H."/>
            <person name="Xu L."/>
            <person name="Liu X."/>
            <person name="Vinar T."/>
            <person name="Wang Y."/>
            <person name="Lam T.W."/>
            <person name="Yiu S.M."/>
            <person name="Liu S."/>
            <person name="Zhang H."/>
            <person name="Li D."/>
            <person name="Huang Y."/>
            <person name="Wang X."/>
            <person name="Yang G."/>
            <person name="Jiang Z."/>
            <person name="Wang J."/>
            <person name="Qin N."/>
            <person name="Li L."/>
            <person name="Li J."/>
            <person name="Bolund L."/>
            <person name="Kristiansen K."/>
            <person name="Wong G.K."/>
            <person name="Olson M."/>
            <person name="Zhang X."/>
            <person name="Li S."/>
            <person name="Yang H."/>
            <person name="Wang J."/>
            <person name="Wang J."/>
        </authorList>
    </citation>
    <scope>NUCLEOTIDE SEQUENCE [LARGE SCALE GENOMIC DNA]</scope>
</reference>
<protein>
    <submittedName>
        <fullName evidence="1">Uncharacterized protein</fullName>
    </submittedName>
</protein>